<dbReference type="Pfam" id="PF02254">
    <property type="entry name" value="TrkA_N"/>
    <property type="match status" value="2"/>
</dbReference>
<dbReference type="PROSITE" id="PS51201">
    <property type="entry name" value="RCK_N"/>
    <property type="match status" value="2"/>
</dbReference>
<evidence type="ECO:0000313" key="4">
    <source>
        <dbReference type="EMBL" id="QSG01368.1"/>
    </source>
</evidence>
<dbReference type="PANTHER" id="PTHR43833:SF9">
    <property type="entry name" value="POTASSIUM CHANNEL PROTEIN YUGO-RELATED"/>
    <property type="match status" value="1"/>
</dbReference>
<dbReference type="InterPro" id="IPR050721">
    <property type="entry name" value="Trk_Ktr_HKT_K-transport"/>
</dbReference>
<dbReference type="PANTHER" id="PTHR43833">
    <property type="entry name" value="POTASSIUM CHANNEL PROTEIN 2-RELATED-RELATED"/>
    <property type="match status" value="1"/>
</dbReference>
<protein>
    <submittedName>
        <fullName evidence="4">K+ transport system, NAD-binding component fusedto Ion channel</fullName>
    </submittedName>
</protein>
<gene>
    <name evidence="4" type="primary">trkA3</name>
    <name evidence="4" type="ORF">AArcS_0128</name>
</gene>
<dbReference type="InterPro" id="IPR003148">
    <property type="entry name" value="RCK_N"/>
</dbReference>
<organism evidence="4 5">
    <name type="scientific">Natranaeroarchaeum sulfidigenes</name>
    <dbReference type="NCBI Taxonomy" id="2784880"/>
    <lineage>
        <taxon>Archaea</taxon>
        <taxon>Methanobacteriati</taxon>
        <taxon>Methanobacteriota</taxon>
        <taxon>Stenosarchaea group</taxon>
        <taxon>Halobacteria</taxon>
        <taxon>Halobacteriales</taxon>
        <taxon>Natronoarchaeaceae</taxon>
        <taxon>Natranaeroarchaeum</taxon>
    </lineage>
</organism>
<evidence type="ECO:0000256" key="1">
    <source>
        <dbReference type="SAM" id="Phobius"/>
    </source>
</evidence>
<keyword evidence="1" id="KW-1133">Transmembrane helix</keyword>
<dbReference type="RefSeq" id="WP_238478499.1">
    <property type="nucleotide sequence ID" value="NZ_CP064786.1"/>
</dbReference>
<feature type="domain" description="RCK N-terminal" evidence="2">
    <location>
        <begin position="121"/>
        <end position="237"/>
    </location>
</feature>
<dbReference type="Pfam" id="PF02080">
    <property type="entry name" value="TrkA_C"/>
    <property type="match status" value="2"/>
</dbReference>
<dbReference type="AlphaFoldDB" id="A0A897MN74"/>
<accession>A0A897MN74</accession>
<feature type="domain" description="RCK N-terminal" evidence="2">
    <location>
        <begin position="348"/>
        <end position="456"/>
    </location>
</feature>
<keyword evidence="1" id="KW-0472">Membrane</keyword>
<evidence type="ECO:0000259" key="2">
    <source>
        <dbReference type="PROSITE" id="PS51201"/>
    </source>
</evidence>
<feature type="domain" description="RCK C-terminal" evidence="3">
    <location>
        <begin position="471"/>
        <end position="554"/>
    </location>
</feature>
<dbReference type="SUPFAM" id="SSF51735">
    <property type="entry name" value="NAD(P)-binding Rossmann-fold domains"/>
    <property type="match status" value="2"/>
</dbReference>
<dbReference type="InterPro" id="IPR006037">
    <property type="entry name" value="RCK_C"/>
</dbReference>
<dbReference type="GeneID" id="70683516"/>
<dbReference type="PROSITE" id="PS51202">
    <property type="entry name" value="RCK_C"/>
    <property type="match status" value="2"/>
</dbReference>
<feature type="transmembrane region" description="Helical" evidence="1">
    <location>
        <begin position="79"/>
        <end position="103"/>
    </location>
</feature>
<dbReference type="Gene3D" id="3.40.50.720">
    <property type="entry name" value="NAD(P)-binding Rossmann-like Domain"/>
    <property type="match status" value="2"/>
</dbReference>
<dbReference type="SUPFAM" id="SSF116726">
    <property type="entry name" value="TrkA C-terminal domain-like"/>
    <property type="match status" value="2"/>
</dbReference>
<dbReference type="KEGG" id="hara:AArcS_0128"/>
<evidence type="ECO:0000313" key="5">
    <source>
        <dbReference type="Proteomes" id="UP000663586"/>
    </source>
</evidence>
<dbReference type="EMBL" id="CP064786">
    <property type="protein sequence ID" value="QSG01368.1"/>
    <property type="molecule type" value="Genomic_DNA"/>
</dbReference>
<keyword evidence="1" id="KW-0812">Transmembrane</keyword>
<proteinExistence type="predicted"/>
<reference evidence="4" key="1">
    <citation type="submission" date="2020-11" db="EMBL/GenBank/DDBJ databases">
        <title>Carbohydrate-dependent, anaerobic sulfur respiration: A novel catabolism in halophilic archaea.</title>
        <authorList>
            <person name="Sorokin D.Y."/>
            <person name="Messina E."/>
            <person name="Smedile F."/>
            <person name="La Cono V."/>
            <person name="Hallsworth J.E."/>
            <person name="Yakimov M.M."/>
        </authorList>
    </citation>
    <scope>NUCLEOTIDE SEQUENCE</scope>
    <source>
        <strain evidence="4">AArc-S</strain>
    </source>
</reference>
<dbReference type="GO" id="GO:0006813">
    <property type="term" value="P:potassium ion transport"/>
    <property type="evidence" value="ECO:0007669"/>
    <property type="project" value="InterPro"/>
</dbReference>
<feature type="domain" description="RCK C-terminal" evidence="3">
    <location>
        <begin position="258"/>
        <end position="342"/>
    </location>
</feature>
<dbReference type="SUPFAM" id="SSF81324">
    <property type="entry name" value="Voltage-gated potassium channels"/>
    <property type="match status" value="1"/>
</dbReference>
<dbReference type="InterPro" id="IPR036721">
    <property type="entry name" value="RCK_C_sf"/>
</dbReference>
<keyword evidence="5" id="KW-1185">Reference proteome</keyword>
<feature type="transmembrane region" description="Helical" evidence="1">
    <location>
        <begin position="18"/>
        <end position="39"/>
    </location>
</feature>
<dbReference type="Proteomes" id="UP000663586">
    <property type="component" value="Chromosome"/>
</dbReference>
<name>A0A897MN74_9EURY</name>
<evidence type="ECO:0000259" key="3">
    <source>
        <dbReference type="PROSITE" id="PS51202"/>
    </source>
</evidence>
<dbReference type="Gene3D" id="3.30.70.1450">
    <property type="entry name" value="Regulator of K+ conductance, C-terminal domain"/>
    <property type="match status" value="2"/>
</dbReference>
<sequence>MSTNTPTVQDEADWRRRIWVAVLGIVAIIVVYTLLYQWAASAFTGEEISFAQALQNVVEIVTTAGFGGDTALWEQSDRFALLIVFMNLSAVLLVFVAIPLFGVPLLRQALETQPPTESTLRDHVIIAGYSMRDEVLRKELEAMNISYLYVDDDPDVVTELNEQGLNAIVGDPEVVDTYRAANASHARSLVADIGDETNPTVILSARQVNPELRAISVIRSEDVEAYHRYAGADDIVSARQLLGKSLALRAAGTYAEKLRAAIEIESDLRVTELLIERNSELVGQTLREADIFEERGMTVVGAWLGGKFVVTPDPDTIIEENTILLVAGEHEDFEDIQTRSIPTHDTHEPRVVVCGYGTVGRTITKTLRQKGVDVEVIDIEDKDGVDVVGDITDPATLEQANVRNARSVVLSLDEDTPTIYTTLVLEQLAPDVEVIARADDADSVQKLYSSGADFVLSLPNVTGESLASLLIDEAEILTPDADFEFVRSSVPAFVGRSLKELDLRRQTGCTIVAVERDEQVLTDVDATFTIREEDVLIVAGSERSREQFCQFTERVTADIDE</sequence>
<dbReference type="InterPro" id="IPR036291">
    <property type="entry name" value="NAD(P)-bd_dom_sf"/>
</dbReference>
<dbReference type="GO" id="GO:0008324">
    <property type="term" value="F:monoatomic cation transmembrane transporter activity"/>
    <property type="evidence" value="ECO:0007669"/>
    <property type="project" value="InterPro"/>
</dbReference>